<keyword evidence="4" id="KW-0813">Transport</keyword>
<dbReference type="GO" id="GO:0005737">
    <property type="term" value="C:cytoplasm"/>
    <property type="evidence" value="ECO:0007669"/>
    <property type="project" value="UniProtKB-SubCell"/>
</dbReference>
<evidence type="ECO:0000256" key="6">
    <source>
        <dbReference type="ARBA" id="ARBA00022927"/>
    </source>
</evidence>
<dbReference type="SUPFAM" id="SSF48371">
    <property type="entry name" value="ARM repeat"/>
    <property type="match status" value="1"/>
</dbReference>
<evidence type="ECO:0000256" key="3">
    <source>
        <dbReference type="ARBA" id="ARBA00009466"/>
    </source>
</evidence>
<evidence type="ECO:0000256" key="5">
    <source>
        <dbReference type="ARBA" id="ARBA00022490"/>
    </source>
</evidence>
<keyword evidence="5" id="KW-0963">Cytoplasm</keyword>
<keyword evidence="6" id="KW-0653">Protein transport</keyword>
<evidence type="ECO:0000256" key="4">
    <source>
        <dbReference type="ARBA" id="ARBA00022448"/>
    </source>
</evidence>
<dbReference type="EMBL" id="LFYR01001545">
    <property type="protein sequence ID" value="KMZ60962.1"/>
    <property type="molecule type" value="Genomic_DNA"/>
</dbReference>
<dbReference type="PANTHER" id="PTHR12596">
    <property type="entry name" value="EXPORTIN 4,7-RELATED"/>
    <property type="match status" value="1"/>
</dbReference>
<dbReference type="GO" id="GO:0015031">
    <property type="term" value="P:protein transport"/>
    <property type="evidence" value="ECO:0007669"/>
    <property type="project" value="UniProtKB-KW"/>
</dbReference>
<name>A0A0K9NY33_ZOSMR</name>
<dbReference type="InterPro" id="IPR044189">
    <property type="entry name" value="XPO4/7-like"/>
</dbReference>
<dbReference type="OrthoDB" id="781132at2759"/>
<keyword evidence="10" id="KW-1185">Reference proteome</keyword>
<dbReference type="PANTHER" id="PTHR12596:SF1">
    <property type="entry name" value="EXPORTIN-4"/>
    <property type="match status" value="1"/>
</dbReference>
<comment type="subcellular location">
    <subcellularLocation>
        <location evidence="2">Cytoplasm</location>
    </subcellularLocation>
    <subcellularLocation>
        <location evidence="1">Nucleus</location>
    </subcellularLocation>
</comment>
<protein>
    <recommendedName>
        <fullName evidence="8">Exportin-4</fullName>
    </recommendedName>
</protein>
<comment type="similarity">
    <text evidence="3">Belongs to the exportin family.</text>
</comment>
<evidence type="ECO:0000256" key="1">
    <source>
        <dbReference type="ARBA" id="ARBA00004123"/>
    </source>
</evidence>
<dbReference type="STRING" id="29655.A0A0K9NY33"/>
<accession>A0A0K9NY33</accession>
<evidence type="ECO:0000313" key="9">
    <source>
        <dbReference type="EMBL" id="KMZ60962.1"/>
    </source>
</evidence>
<evidence type="ECO:0000256" key="7">
    <source>
        <dbReference type="ARBA" id="ARBA00023242"/>
    </source>
</evidence>
<dbReference type="GO" id="GO:0005634">
    <property type="term" value="C:nucleus"/>
    <property type="evidence" value="ECO:0007669"/>
    <property type="project" value="UniProtKB-SubCell"/>
</dbReference>
<dbReference type="AlphaFoldDB" id="A0A0K9NY33"/>
<reference evidence="10" key="1">
    <citation type="journal article" date="2016" name="Nature">
        <title>The genome of the seagrass Zostera marina reveals angiosperm adaptation to the sea.</title>
        <authorList>
            <person name="Olsen J.L."/>
            <person name="Rouze P."/>
            <person name="Verhelst B."/>
            <person name="Lin Y.-C."/>
            <person name="Bayer T."/>
            <person name="Collen J."/>
            <person name="Dattolo E."/>
            <person name="De Paoli E."/>
            <person name="Dittami S."/>
            <person name="Maumus F."/>
            <person name="Michel G."/>
            <person name="Kersting A."/>
            <person name="Lauritano C."/>
            <person name="Lohaus R."/>
            <person name="Toepel M."/>
            <person name="Tonon T."/>
            <person name="Vanneste K."/>
            <person name="Amirebrahimi M."/>
            <person name="Brakel J."/>
            <person name="Bostroem C."/>
            <person name="Chovatia M."/>
            <person name="Grimwood J."/>
            <person name="Jenkins J.W."/>
            <person name="Jueterbock A."/>
            <person name="Mraz A."/>
            <person name="Stam W.T."/>
            <person name="Tice H."/>
            <person name="Bornberg-Bauer E."/>
            <person name="Green P.J."/>
            <person name="Pearson G.A."/>
            <person name="Procaccini G."/>
            <person name="Duarte C.M."/>
            <person name="Schmutz J."/>
            <person name="Reusch T.B.H."/>
            <person name="Van de Peer Y."/>
        </authorList>
    </citation>
    <scope>NUCLEOTIDE SEQUENCE [LARGE SCALE GENOMIC DNA]</scope>
    <source>
        <strain evidence="10">cv. Finnish</strain>
    </source>
</reference>
<dbReference type="Proteomes" id="UP000036987">
    <property type="component" value="Unassembled WGS sequence"/>
</dbReference>
<dbReference type="GO" id="GO:0005049">
    <property type="term" value="F:nuclear export signal receptor activity"/>
    <property type="evidence" value="ECO:0007669"/>
    <property type="project" value="InterPro"/>
</dbReference>
<organism evidence="9 10">
    <name type="scientific">Zostera marina</name>
    <name type="common">Eelgrass</name>
    <dbReference type="NCBI Taxonomy" id="29655"/>
    <lineage>
        <taxon>Eukaryota</taxon>
        <taxon>Viridiplantae</taxon>
        <taxon>Streptophyta</taxon>
        <taxon>Embryophyta</taxon>
        <taxon>Tracheophyta</taxon>
        <taxon>Spermatophyta</taxon>
        <taxon>Magnoliopsida</taxon>
        <taxon>Liliopsida</taxon>
        <taxon>Zosteraceae</taxon>
        <taxon>Zostera</taxon>
    </lineage>
</organism>
<dbReference type="InterPro" id="IPR016024">
    <property type="entry name" value="ARM-type_fold"/>
</dbReference>
<dbReference type="Gene3D" id="1.25.10.10">
    <property type="entry name" value="Leucine-rich Repeat Variant"/>
    <property type="match status" value="1"/>
</dbReference>
<evidence type="ECO:0000313" key="10">
    <source>
        <dbReference type="Proteomes" id="UP000036987"/>
    </source>
</evidence>
<feature type="non-terminal residue" evidence="9">
    <location>
        <position position="135"/>
    </location>
</feature>
<proteinExistence type="inferred from homology"/>
<evidence type="ECO:0000256" key="2">
    <source>
        <dbReference type="ARBA" id="ARBA00004496"/>
    </source>
</evidence>
<keyword evidence="7" id="KW-0539">Nucleus</keyword>
<comment type="caution">
    <text evidence="9">The sequence shown here is derived from an EMBL/GenBank/DDBJ whole genome shotgun (WGS) entry which is preliminary data.</text>
</comment>
<gene>
    <name evidence="9" type="ORF">ZOSMA_55G00110</name>
</gene>
<evidence type="ECO:0000256" key="8">
    <source>
        <dbReference type="ARBA" id="ARBA00040444"/>
    </source>
</evidence>
<dbReference type="InterPro" id="IPR011989">
    <property type="entry name" value="ARM-like"/>
</dbReference>
<sequence>MHREEDMGGFIIPGTPDLQRLHTVMKEIEKASLEMQFPANHHVAAENFLISFRQSSQPYQFCKYIIENSQVPYAMFVASDTIQDAAQREWKFLTDENKSDLLLFCINIVLNHSVPTEAYVQAKLSSVAAKLFKRG</sequence>